<dbReference type="Ensembl" id="ENSPKIT00000019585.1">
    <property type="protein sequence ID" value="ENSPKIP00000038592.1"/>
    <property type="gene ID" value="ENSPKIG00000016305.1"/>
</dbReference>
<evidence type="ECO:0000313" key="2">
    <source>
        <dbReference type="Proteomes" id="UP000261540"/>
    </source>
</evidence>
<dbReference type="Proteomes" id="UP000261540">
    <property type="component" value="Unplaced"/>
</dbReference>
<reference evidence="1" key="1">
    <citation type="submission" date="2025-08" db="UniProtKB">
        <authorList>
            <consortium name="Ensembl"/>
        </authorList>
    </citation>
    <scope>IDENTIFICATION</scope>
</reference>
<keyword evidence="2" id="KW-1185">Reference proteome</keyword>
<protein>
    <submittedName>
        <fullName evidence="1">Uncharacterized protein</fullName>
    </submittedName>
</protein>
<reference evidence="1" key="2">
    <citation type="submission" date="2025-09" db="UniProtKB">
        <authorList>
            <consortium name="Ensembl"/>
        </authorList>
    </citation>
    <scope>IDENTIFICATION</scope>
</reference>
<dbReference type="AlphaFoldDB" id="A0A3B3T610"/>
<dbReference type="GeneTree" id="ENSGT00940000181890"/>
<evidence type="ECO:0000313" key="1">
    <source>
        <dbReference type="Ensembl" id="ENSPKIP00000038592.1"/>
    </source>
</evidence>
<organism evidence="1 2">
    <name type="scientific">Paramormyrops kingsleyae</name>
    <dbReference type="NCBI Taxonomy" id="1676925"/>
    <lineage>
        <taxon>Eukaryota</taxon>
        <taxon>Metazoa</taxon>
        <taxon>Chordata</taxon>
        <taxon>Craniata</taxon>
        <taxon>Vertebrata</taxon>
        <taxon>Euteleostomi</taxon>
        <taxon>Actinopterygii</taxon>
        <taxon>Neopterygii</taxon>
        <taxon>Teleostei</taxon>
        <taxon>Osteoglossocephala</taxon>
        <taxon>Osteoglossomorpha</taxon>
        <taxon>Osteoglossiformes</taxon>
        <taxon>Mormyridae</taxon>
        <taxon>Paramormyrops</taxon>
    </lineage>
</organism>
<accession>A0A3B3T610</accession>
<sequence length="273" mass="27862">MQVKGLVEVARRELWGEPRARDPQAVEGTAVVGLWLAAQEPWVRPGPTAEMGPGGVKGHQGVYPAFGVPSLSGRPRSGNPAVNHLEEVQVVGVTPWGGPQAWSGPVPCAAPSAPSDCSALRDSSAPRDCRAPSSVPCCCCYGVRSHCCCCYGARGPCSAASACCTPRGSSCSCGAPRGASVSCCGSCGPGACTPSGAPRGACASSSCGAPRGACSAPYWSGACGACNAPCWSGGVCCAPPRLRRHLLQLYYPLLARSWCPLLAHHPRPLLCSL</sequence>
<name>A0A3B3T610_9TELE</name>
<proteinExistence type="predicted"/>